<dbReference type="OrthoDB" id="586448at2759"/>
<reference evidence="2" key="1">
    <citation type="submission" date="2020-07" db="EMBL/GenBank/DDBJ databases">
        <title>Genome sequence and genetic diversity analysis of an under-domesticated orphan crop, white fonio (Digitaria exilis).</title>
        <authorList>
            <person name="Bennetzen J.L."/>
            <person name="Chen S."/>
            <person name="Ma X."/>
            <person name="Wang X."/>
            <person name="Yssel A.E.J."/>
            <person name="Chaluvadi S.R."/>
            <person name="Johnson M."/>
            <person name="Gangashetty P."/>
            <person name="Hamidou F."/>
            <person name="Sanogo M.D."/>
            <person name="Zwaenepoel A."/>
            <person name="Wallace J."/>
            <person name="Van De Peer Y."/>
            <person name="Van Deynze A."/>
        </authorList>
    </citation>
    <scope>NUCLEOTIDE SEQUENCE</scope>
    <source>
        <tissue evidence="2">Leaves</tissue>
    </source>
</reference>
<keyword evidence="3" id="KW-1185">Reference proteome</keyword>
<dbReference type="Pfam" id="PF20241">
    <property type="entry name" value="DUF6598"/>
    <property type="match status" value="1"/>
</dbReference>
<dbReference type="InterPro" id="IPR046533">
    <property type="entry name" value="DUF6598"/>
</dbReference>
<organism evidence="2 3">
    <name type="scientific">Digitaria exilis</name>
    <dbReference type="NCBI Taxonomy" id="1010633"/>
    <lineage>
        <taxon>Eukaryota</taxon>
        <taxon>Viridiplantae</taxon>
        <taxon>Streptophyta</taxon>
        <taxon>Embryophyta</taxon>
        <taxon>Tracheophyta</taxon>
        <taxon>Spermatophyta</taxon>
        <taxon>Magnoliopsida</taxon>
        <taxon>Liliopsida</taxon>
        <taxon>Poales</taxon>
        <taxon>Poaceae</taxon>
        <taxon>PACMAD clade</taxon>
        <taxon>Panicoideae</taxon>
        <taxon>Panicodae</taxon>
        <taxon>Paniceae</taxon>
        <taxon>Anthephorinae</taxon>
        <taxon>Digitaria</taxon>
    </lineage>
</organism>
<evidence type="ECO:0000313" key="3">
    <source>
        <dbReference type="Proteomes" id="UP000636709"/>
    </source>
</evidence>
<evidence type="ECO:0000313" key="2">
    <source>
        <dbReference type="EMBL" id="KAF8668866.1"/>
    </source>
</evidence>
<dbReference type="PANTHER" id="PTHR33065:SF177">
    <property type="entry name" value="OS08G0141000 PROTEIN"/>
    <property type="match status" value="1"/>
</dbReference>
<accession>A0A835APQ9</accession>
<gene>
    <name evidence="2" type="ORF">HU200_052069</name>
</gene>
<proteinExistence type="predicted"/>
<dbReference type="PANTHER" id="PTHR33065">
    <property type="entry name" value="OS07G0486400 PROTEIN"/>
    <property type="match status" value="1"/>
</dbReference>
<dbReference type="PIRSF" id="PIRSF002703">
    <property type="entry name" value="Thaumatin"/>
    <property type="match status" value="1"/>
</dbReference>
<protein>
    <recommendedName>
        <fullName evidence="1">DUF6598 domain-containing protein</fullName>
    </recommendedName>
</protein>
<dbReference type="EMBL" id="JACEFO010002273">
    <property type="protein sequence ID" value="KAF8668866.1"/>
    <property type="molecule type" value="Genomic_DNA"/>
</dbReference>
<sequence length="266" mass="29788">MQFTDEPAPPGTTPCQTVQVFSAKVTGLEGGLQWPLDLYGFVAIRDTVDRRRNIIFDRKRNNCQTLTKKDPYLVLTGPTRAVVLMDPITIEVKLGVTGTDESEDKVLSYLGVEPYIHGGSLYSELLNKNYRSELSTLDFTLGHIMSSVEATIFLQVTDGSRPDGFSCRFVTRTVSIDQEMVLLLHSGDKTVPCTDDGSLKLLRRVATVEVNGKLQVSVKAWKFDSSVEKEVVFTPKKTGRSDDTLDIRFCKIKVTVAWSLIWRNLF</sequence>
<dbReference type="AlphaFoldDB" id="A0A835APQ9"/>
<name>A0A835APQ9_9POAL</name>
<comment type="caution">
    <text evidence="2">The sequence shown here is derived from an EMBL/GenBank/DDBJ whole genome shotgun (WGS) entry which is preliminary data.</text>
</comment>
<evidence type="ECO:0000259" key="1">
    <source>
        <dbReference type="Pfam" id="PF20241"/>
    </source>
</evidence>
<feature type="domain" description="DUF6598" evidence="1">
    <location>
        <begin position="17"/>
        <end position="256"/>
    </location>
</feature>
<dbReference type="Proteomes" id="UP000636709">
    <property type="component" value="Unassembled WGS sequence"/>
</dbReference>
<dbReference type="InterPro" id="IPR001938">
    <property type="entry name" value="Thaumatin"/>
</dbReference>